<evidence type="ECO:0008006" key="3">
    <source>
        <dbReference type="Google" id="ProtNLM"/>
    </source>
</evidence>
<dbReference type="AlphaFoldDB" id="A0A7W3IPN4"/>
<comment type="caution">
    <text evidence="1">The sequence shown here is derived from an EMBL/GenBank/DDBJ whole genome shotgun (WGS) entry which is preliminary data.</text>
</comment>
<keyword evidence="2" id="KW-1185">Reference proteome</keyword>
<name>A0A7W3IPN4_9ACTN</name>
<evidence type="ECO:0000313" key="2">
    <source>
        <dbReference type="Proteomes" id="UP000523079"/>
    </source>
</evidence>
<dbReference type="Proteomes" id="UP000523079">
    <property type="component" value="Unassembled WGS sequence"/>
</dbReference>
<dbReference type="EMBL" id="JACGWT010000001">
    <property type="protein sequence ID" value="MBA8792952.1"/>
    <property type="molecule type" value="Genomic_DNA"/>
</dbReference>
<accession>A0A7W3IPN4</accession>
<gene>
    <name evidence="1" type="ORF">FHX74_000546</name>
</gene>
<proteinExistence type="predicted"/>
<dbReference type="RefSeq" id="WP_182558525.1">
    <property type="nucleotide sequence ID" value="NZ_JACGWT010000001.1"/>
</dbReference>
<evidence type="ECO:0000313" key="1">
    <source>
        <dbReference type="EMBL" id="MBA8792952.1"/>
    </source>
</evidence>
<protein>
    <recommendedName>
        <fullName evidence="3">Phosphodiester glycosidase domain-containing protein</fullName>
    </recommendedName>
</protein>
<reference evidence="1 2" key="1">
    <citation type="submission" date="2020-07" db="EMBL/GenBank/DDBJ databases">
        <title>Sequencing the genomes of 1000 actinobacteria strains.</title>
        <authorList>
            <person name="Klenk H.-P."/>
        </authorList>
    </citation>
    <scope>NUCLEOTIDE SEQUENCE [LARGE SCALE GENOMIC DNA]</scope>
    <source>
        <strain evidence="1 2">DSM 100723</strain>
    </source>
</reference>
<sequence>MVRTRGIRTASAPSRRLALGVVGIVVASLVLPVLIPFGLAVAGAGEGTWSARAADWVRDHGGAALVDTVENAWYTLRAPSDASPPSSALPAPAGAPVAAGHGPATVLPVITGRPTLAGEARWYPGRPGRDGRPSLYTAWFRPDAAHAGVVVGVASLRTASLRFRLFTGTVQPVTGAAGPHAVDPSRDPGLVAIFNSGWRMADVHDGFFLDGRTYRPLVPGQASAVIDRQGRLTVGSWGREVGPGPGVVAVRQNLRLIVDGGTLTPGLDANPHQAWGSAKNQFEYTDRSALGVDRSGNVIYLAGRGLTLHTLAVALVDAGAVRGMELDIHSGLPMMSLWTPGPHGPVGRKLLPTMISPLDRYLRPEQRDFFDATLR</sequence>
<organism evidence="1 2">
    <name type="scientific">Microlunatus kandeliicorticis</name>
    <dbReference type="NCBI Taxonomy" id="1759536"/>
    <lineage>
        <taxon>Bacteria</taxon>
        <taxon>Bacillati</taxon>
        <taxon>Actinomycetota</taxon>
        <taxon>Actinomycetes</taxon>
        <taxon>Propionibacteriales</taxon>
        <taxon>Propionibacteriaceae</taxon>
        <taxon>Microlunatus</taxon>
    </lineage>
</organism>